<accession>R9P710</accession>
<dbReference type="HOGENOM" id="CLU_819332_0_0_1"/>
<dbReference type="AlphaFoldDB" id="R9P710"/>
<evidence type="ECO:0000313" key="2">
    <source>
        <dbReference type="Proteomes" id="UP000014071"/>
    </source>
</evidence>
<dbReference type="EMBL" id="DF238778">
    <property type="protein sequence ID" value="GAC93855.1"/>
    <property type="molecule type" value="Genomic_DNA"/>
</dbReference>
<organism evidence="1 2">
    <name type="scientific">Pseudozyma hubeiensis (strain SY62)</name>
    <name type="common">Yeast</name>
    <dbReference type="NCBI Taxonomy" id="1305764"/>
    <lineage>
        <taxon>Eukaryota</taxon>
        <taxon>Fungi</taxon>
        <taxon>Dikarya</taxon>
        <taxon>Basidiomycota</taxon>
        <taxon>Ustilaginomycotina</taxon>
        <taxon>Ustilaginomycetes</taxon>
        <taxon>Ustilaginales</taxon>
        <taxon>Ustilaginaceae</taxon>
        <taxon>Pseudozyma</taxon>
    </lineage>
</organism>
<dbReference type="Proteomes" id="UP000014071">
    <property type="component" value="Unassembled WGS sequence"/>
</dbReference>
<evidence type="ECO:0000313" key="1">
    <source>
        <dbReference type="EMBL" id="GAC93855.1"/>
    </source>
</evidence>
<sequence length="394" mass="43927">METLVKAAVVTSIPFEHAPTATRVTELTRSSICCPSYRCGRQIVLSGRLAPPLVGVESRDNLERDVTMFLQSLRHFPQQPLPVPVVVYRNFFVVVAQQRSGESLSNSEQELWTVVKLTLAVFRTAEERSIDACHTIDIARRFIETCSDCNLRALDCDLIEPSGFCRGPFELTKRWISLLLVLHCSEADVCEEIDNLAHLLLDSLQGAAEAVQHGSVQQVSVLGLLGILFDTWAELGWQVMETRTDLVGSAVRLLVDIVWRDQGHVKIAIGLLERIDARDGLFASSVAADVASSILSRLTQEAGDPRNPVRSQGAGQLVSIVGFFHICLDMMLAISYAHATSYIRNYFLESLSPLMSLMLERTIENPREDRVAELDMVSTELYDLCDQALRRQRV</sequence>
<name>R9P710_PSEHS</name>
<gene>
    <name evidence="1" type="ORF">PHSY_001421</name>
</gene>
<dbReference type="RefSeq" id="XP_012187442.1">
    <property type="nucleotide sequence ID" value="XM_012332052.1"/>
</dbReference>
<proteinExistence type="predicted"/>
<reference evidence="2" key="1">
    <citation type="journal article" date="2013" name="Genome Announc.">
        <title>Draft genome sequence of the basidiomycetous yeast-like fungus Pseudozyma hubeiensis SY62, which produces an abundant amount of the biosurfactant mannosylerythritol lipids.</title>
        <authorList>
            <person name="Konishi M."/>
            <person name="Hatada Y."/>
            <person name="Horiuchi J."/>
        </authorList>
    </citation>
    <scope>NUCLEOTIDE SEQUENCE [LARGE SCALE GENOMIC DNA]</scope>
    <source>
        <strain evidence="2">SY62</strain>
    </source>
</reference>
<keyword evidence="2" id="KW-1185">Reference proteome</keyword>
<dbReference type="GeneID" id="24106721"/>
<dbReference type="OrthoDB" id="2554128at2759"/>
<dbReference type="eggNOG" id="ENOG502R37W">
    <property type="taxonomic scope" value="Eukaryota"/>
</dbReference>
<protein>
    <submittedName>
        <fullName evidence="1">Uncharacterized protein</fullName>
    </submittedName>
</protein>